<accession>A0ABS1EG06</accession>
<dbReference type="SUPFAM" id="SSF159594">
    <property type="entry name" value="XCC0632-like"/>
    <property type="match status" value="1"/>
</dbReference>
<dbReference type="Gene3D" id="3.40.50.10610">
    <property type="entry name" value="ABC-type transport auxiliary lipoprotein component"/>
    <property type="match status" value="1"/>
</dbReference>
<keyword evidence="1" id="KW-0812">Transmembrane</keyword>
<evidence type="ECO:0000313" key="3">
    <source>
        <dbReference type="EMBL" id="MBK1781497.1"/>
    </source>
</evidence>
<evidence type="ECO:0000313" key="4">
    <source>
        <dbReference type="Proteomes" id="UP000635316"/>
    </source>
</evidence>
<keyword evidence="1" id="KW-0472">Membrane</keyword>
<comment type="caution">
    <text evidence="3">The sequence shown here is derived from an EMBL/GenBank/DDBJ whole genome shotgun (WGS) entry which is preliminary data.</text>
</comment>
<dbReference type="Proteomes" id="UP000635316">
    <property type="component" value="Unassembled WGS sequence"/>
</dbReference>
<feature type="transmembrane region" description="Helical" evidence="1">
    <location>
        <begin position="14"/>
        <end position="34"/>
    </location>
</feature>
<organism evidence="3 4">
    <name type="scientific">Advenella mandrilli</name>
    <dbReference type="NCBI Taxonomy" id="2800330"/>
    <lineage>
        <taxon>Bacteria</taxon>
        <taxon>Pseudomonadati</taxon>
        <taxon>Pseudomonadota</taxon>
        <taxon>Betaproteobacteria</taxon>
        <taxon>Burkholderiales</taxon>
        <taxon>Alcaligenaceae</taxon>
    </lineage>
</organism>
<dbReference type="RefSeq" id="WP_200236537.1">
    <property type="nucleotide sequence ID" value="NZ_JAENGP010000010.1"/>
</dbReference>
<evidence type="ECO:0000259" key="2">
    <source>
        <dbReference type="Pfam" id="PF03886"/>
    </source>
</evidence>
<sequence>MKLTQQQYAILKRICYSLCIGIVIWLIVGCASAPPVRYYSLQPQIQSSAVTGNTPIGLKIALPQIPESVDKPQLMVRNAAEPQVIYALNAARWAGSLSDEIGQSLSFYLAGQLGAINVQNLPVVPGSLPVWNVQTNVLQFELMPGDSALLDVVWTLKPPAGTSTAWICQTRISVPVIQKEAASVVNGQQQAIRLLANEMAKKINPGVMSADNTVQASVQTRSCRQS</sequence>
<dbReference type="EMBL" id="JAENGP010000010">
    <property type="protein sequence ID" value="MBK1781497.1"/>
    <property type="molecule type" value="Genomic_DNA"/>
</dbReference>
<dbReference type="Pfam" id="PF03886">
    <property type="entry name" value="ABC_trans_aux"/>
    <property type="match status" value="1"/>
</dbReference>
<proteinExistence type="predicted"/>
<feature type="domain" description="ABC-type transport auxiliary lipoprotein component" evidence="2">
    <location>
        <begin position="39"/>
        <end position="200"/>
    </location>
</feature>
<dbReference type="InterPro" id="IPR005586">
    <property type="entry name" value="ABC_trans_aux"/>
</dbReference>
<evidence type="ECO:0000256" key="1">
    <source>
        <dbReference type="SAM" id="Phobius"/>
    </source>
</evidence>
<keyword evidence="4" id="KW-1185">Reference proteome</keyword>
<reference evidence="3 4" key="1">
    <citation type="submission" date="2020-12" db="EMBL/GenBank/DDBJ databases">
        <authorList>
            <person name="Lu T."/>
            <person name="Wang Q."/>
            <person name="Han X."/>
        </authorList>
    </citation>
    <scope>NUCLEOTIDE SEQUENCE [LARGE SCALE GENOMIC DNA]</scope>
    <source>
        <strain evidence="3 4">WQ 585</strain>
    </source>
</reference>
<gene>
    <name evidence="3" type="ORF">JHL22_09720</name>
</gene>
<keyword evidence="1" id="KW-1133">Transmembrane helix</keyword>
<dbReference type="PROSITE" id="PS51257">
    <property type="entry name" value="PROKAR_LIPOPROTEIN"/>
    <property type="match status" value="1"/>
</dbReference>
<protein>
    <submittedName>
        <fullName evidence="3">Membrane integrity-associated transporter subunit PqiC</fullName>
    </submittedName>
</protein>
<name>A0ABS1EG06_9BURK</name>